<sequence>MKNNRAGGGRGRGGHKENSVGAAHNNQNSSYGGGPRGNKWTPSAPNFANVAANVGATTPSSNTTTSKESINNSATDLSANIASPQAVNPHNPLLFILTNFVGIKVEVTIKSGTVYEGICHTCSTDGDVGICLKMVRKQLANSSANATPKYEGEVIKSLVILGKDVVAISAKDVDFSILARGPVERDSFQTDTAISGSGGDVKERTLQKWTNDGDAEALPNDTFGETHIGQWNQFEVNERLYGVTTDFNEDDYTVKIDKNVPDYKKREVEAVRLANEIEKSATTASGNAHLIEERGGALTEDLDEEGRYSAVLQSGRYVPPAQRRQGSNSAAARPNAWATPPQQQSHQLQQKSSSPIGAATTAATNSSHQKPPVPPPSTTQPTQASKSHPSSSRPTPVINPATATAASATPAISPAPVSVPAVPAVSAIVAPNGNKGNSNTTTPSQAPKSAPAIKSPDLNLDASTAPMASTRPSASALSKLSSDRKLASPAATALVKSPDELVEDVRQFVVKEQARVGKEKDHLQARKRDLMQQEKDVILIGFKKFSETFQLKTPVPDELKPILKKTGDISATSTASKIDERKKYSSVSPTTSSNTSALNEQKPAVSASSKSSKSTAASTQIKPSFGPSTSASTTNVRNSPSPPAKAPKIKEFKFNLDATEFRPAGAAEFIPQAAPHPVPMPFVPPPIFVPHMPPQPFMQPMPEKNGMLPEKTPFIMNRNPTAPQGAMKEMVMKNFNRRSTSGTKAQHVPPHWPGKVMNQIPVDPQHFGFAYPQHMQPYQYQRPNVMGRPPQAPFVPMQAFPHAPLQYFVPQFPPGGPNPMYQPQMIPPQPGGRVYSQKGHNMQPGYRPDMYAPGPGGRPPAFVPAPQYQQPPMMYPPEMIAMQPNMMVAPMEWAPDQIAYVQLQ</sequence>
<organism evidence="3 5">
    <name type="scientific">Synchytrium endobioticum</name>
    <dbReference type="NCBI Taxonomy" id="286115"/>
    <lineage>
        <taxon>Eukaryota</taxon>
        <taxon>Fungi</taxon>
        <taxon>Fungi incertae sedis</taxon>
        <taxon>Chytridiomycota</taxon>
        <taxon>Chytridiomycota incertae sedis</taxon>
        <taxon>Chytridiomycetes</taxon>
        <taxon>Synchytriales</taxon>
        <taxon>Synchytriaceae</taxon>
        <taxon>Synchytrium</taxon>
    </lineage>
</organism>
<evidence type="ECO:0000313" key="4">
    <source>
        <dbReference type="EMBL" id="TPX41995.1"/>
    </source>
</evidence>
<gene>
    <name evidence="4" type="ORF">SeLEV6574_g05819</name>
    <name evidence="3" type="ORF">SeMB42_g06061</name>
</gene>
<dbReference type="VEuPathDB" id="FungiDB:SeMB42_g06061"/>
<feature type="region of interest" description="Disordered" evidence="1">
    <location>
        <begin position="1"/>
        <end position="46"/>
    </location>
</feature>
<dbReference type="Pfam" id="PF14438">
    <property type="entry name" value="SM-ATX"/>
    <property type="match status" value="1"/>
</dbReference>
<dbReference type="GO" id="GO:0034063">
    <property type="term" value="P:stress granule assembly"/>
    <property type="evidence" value="ECO:0007669"/>
    <property type="project" value="TreeGrafter"/>
</dbReference>
<dbReference type="GO" id="GO:0010494">
    <property type="term" value="C:cytoplasmic stress granule"/>
    <property type="evidence" value="ECO:0007669"/>
    <property type="project" value="TreeGrafter"/>
</dbReference>
<feature type="compositionally biased region" description="Polar residues" evidence="1">
    <location>
        <begin position="466"/>
        <end position="480"/>
    </location>
</feature>
<dbReference type="InterPro" id="IPR009604">
    <property type="entry name" value="LsmAD_domain"/>
</dbReference>
<name>A0A507CMC6_9FUNG</name>
<evidence type="ECO:0000259" key="2">
    <source>
        <dbReference type="SMART" id="SM01272"/>
    </source>
</evidence>
<dbReference type="Pfam" id="PF06741">
    <property type="entry name" value="LsmAD"/>
    <property type="match status" value="1"/>
</dbReference>
<dbReference type="Proteomes" id="UP000320475">
    <property type="component" value="Unassembled WGS sequence"/>
</dbReference>
<accession>A0A507CMC6</accession>
<dbReference type="EMBL" id="QEAM01000292">
    <property type="protein sequence ID" value="TPX41995.1"/>
    <property type="molecule type" value="Genomic_DNA"/>
</dbReference>
<evidence type="ECO:0000313" key="6">
    <source>
        <dbReference type="Proteomes" id="UP000320475"/>
    </source>
</evidence>
<protein>
    <recommendedName>
        <fullName evidence="2">LsmAD domain-containing protein</fullName>
    </recommendedName>
</protein>
<dbReference type="AlphaFoldDB" id="A0A507CMC6"/>
<evidence type="ECO:0000313" key="3">
    <source>
        <dbReference type="EMBL" id="TPX40286.1"/>
    </source>
</evidence>
<dbReference type="EMBL" id="QEAN01000319">
    <property type="protein sequence ID" value="TPX40286.1"/>
    <property type="molecule type" value="Genomic_DNA"/>
</dbReference>
<keyword evidence="5" id="KW-1185">Reference proteome</keyword>
<feature type="compositionally biased region" description="Gly residues" evidence="1">
    <location>
        <begin position="1"/>
        <end position="11"/>
    </location>
</feature>
<feature type="region of interest" description="Disordered" evidence="1">
    <location>
        <begin position="313"/>
        <end position="399"/>
    </location>
</feature>
<feature type="compositionally biased region" description="Low complexity" evidence="1">
    <location>
        <begin position="606"/>
        <end position="619"/>
    </location>
</feature>
<dbReference type="InterPro" id="IPR045117">
    <property type="entry name" value="ATXN2-like"/>
</dbReference>
<feature type="compositionally biased region" description="Low complexity" evidence="1">
    <location>
        <begin position="342"/>
        <end position="354"/>
    </location>
</feature>
<feature type="compositionally biased region" description="Polar residues" evidence="1">
    <location>
        <begin position="384"/>
        <end position="394"/>
    </location>
</feature>
<evidence type="ECO:0000256" key="1">
    <source>
        <dbReference type="SAM" id="MobiDB-lite"/>
    </source>
</evidence>
<feature type="region of interest" description="Disordered" evidence="1">
    <location>
        <begin position="569"/>
        <end position="649"/>
    </location>
</feature>
<dbReference type="PANTHER" id="PTHR12854:SF7">
    <property type="entry name" value="ATAXIN-2 HOMOLOG"/>
    <property type="match status" value="1"/>
</dbReference>
<reference evidence="5 6" key="1">
    <citation type="journal article" date="2019" name="Sci. Rep.">
        <title>Comparative genomics of chytrid fungi reveal insights into the obligate biotrophic and pathogenic lifestyle of Synchytrium endobioticum.</title>
        <authorList>
            <person name="van de Vossenberg B.T.L.H."/>
            <person name="Warris S."/>
            <person name="Nguyen H.D.T."/>
            <person name="van Gent-Pelzer M.P.E."/>
            <person name="Joly D.L."/>
            <person name="van de Geest H.C."/>
            <person name="Bonants P.J.M."/>
            <person name="Smith D.S."/>
            <person name="Levesque C.A."/>
            <person name="van der Lee T.A.J."/>
        </authorList>
    </citation>
    <scope>NUCLEOTIDE SEQUENCE [LARGE SCALE GENOMIC DNA]</scope>
    <source>
        <strain evidence="4 6">LEV6574</strain>
        <strain evidence="3 5">MB42</strain>
    </source>
</reference>
<dbReference type="Proteomes" id="UP000317494">
    <property type="component" value="Unassembled WGS sequence"/>
</dbReference>
<feature type="compositionally biased region" description="Polar residues" evidence="1">
    <location>
        <begin position="434"/>
        <end position="447"/>
    </location>
</feature>
<feature type="region of interest" description="Disordered" evidence="1">
    <location>
        <begin position="432"/>
        <end position="483"/>
    </location>
</feature>
<dbReference type="InterPro" id="IPR025852">
    <property type="entry name" value="SM_dom_ATX"/>
</dbReference>
<dbReference type="OrthoDB" id="2275718at2759"/>
<dbReference type="Gene3D" id="2.30.30.100">
    <property type="match status" value="1"/>
</dbReference>
<dbReference type="STRING" id="286115.A0A507CMC6"/>
<dbReference type="GO" id="GO:0003729">
    <property type="term" value="F:mRNA binding"/>
    <property type="evidence" value="ECO:0007669"/>
    <property type="project" value="TreeGrafter"/>
</dbReference>
<evidence type="ECO:0000313" key="5">
    <source>
        <dbReference type="Proteomes" id="UP000317494"/>
    </source>
</evidence>
<feature type="compositionally biased region" description="Polar residues" evidence="1">
    <location>
        <begin position="620"/>
        <end position="638"/>
    </location>
</feature>
<proteinExistence type="predicted"/>
<feature type="domain" description="LsmAD" evidence="2">
    <location>
        <begin position="241"/>
        <end position="314"/>
    </location>
</feature>
<feature type="compositionally biased region" description="Low complexity" evidence="1">
    <location>
        <begin position="585"/>
        <end position="596"/>
    </location>
</feature>
<dbReference type="SMART" id="SM01272">
    <property type="entry name" value="LsmAD"/>
    <property type="match status" value="1"/>
</dbReference>
<comment type="caution">
    <text evidence="3">The sequence shown here is derived from an EMBL/GenBank/DDBJ whole genome shotgun (WGS) entry which is preliminary data.</text>
</comment>
<dbReference type="PANTHER" id="PTHR12854">
    <property type="entry name" value="ATAXIN 2-RELATED"/>
    <property type="match status" value="1"/>
</dbReference>